<name>A0A1W2BEL0_9FLAO</name>
<evidence type="ECO:0008006" key="3">
    <source>
        <dbReference type="Google" id="ProtNLM"/>
    </source>
</evidence>
<keyword evidence="2" id="KW-1185">Reference proteome</keyword>
<protein>
    <recommendedName>
        <fullName evidence="3">Lipoprotein</fullName>
    </recommendedName>
</protein>
<dbReference type="Proteomes" id="UP000192360">
    <property type="component" value="Unassembled WGS sequence"/>
</dbReference>
<evidence type="ECO:0000313" key="1">
    <source>
        <dbReference type="EMBL" id="SMC71261.1"/>
    </source>
</evidence>
<dbReference type="STRING" id="504486.SAMN05660703_2342"/>
<accession>A0A1W2BEL0</accession>
<sequence length="313" mass="36479">MNRIITILFSLFLFSCARDKIVYEFYPAFITPIHYTIDIEKSILSQNSKQLKIEGHIQGSNNLINEEYQIDRKVLNTFLERIESVKLDSSIQHNREVLDGISFRFSKINQWNDSISLISTSPNRQEKYLKDYQILDAFFALAHSTIKNNNKGQSLTENIQDYFHYTLPIKRVSNNPIEYRVAGRISGCRDGNEALISLLDSLPNNEPIIFDIRNGSFAPCLTELLEEFEQKKRIYYYGIFELNQIDLDIETLEDELSEAEKDNSNGLVGGIRRQLKELRKDRKRIIAESKLRPNSFRTKHELRKTIANIGYNK</sequence>
<organism evidence="1 2">
    <name type="scientific">Cellulophaga tyrosinoxydans</name>
    <dbReference type="NCBI Taxonomy" id="504486"/>
    <lineage>
        <taxon>Bacteria</taxon>
        <taxon>Pseudomonadati</taxon>
        <taxon>Bacteroidota</taxon>
        <taxon>Flavobacteriia</taxon>
        <taxon>Flavobacteriales</taxon>
        <taxon>Flavobacteriaceae</taxon>
        <taxon>Cellulophaga</taxon>
    </lineage>
</organism>
<gene>
    <name evidence="1" type="ORF">SAMN05660703_2342</name>
</gene>
<proteinExistence type="predicted"/>
<reference evidence="1 2" key="1">
    <citation type="submission" date="2017-04" db="EMBL/GenBank/DDBJ databases">
        <authorList>
            <person name="Afonso C.L."/>
            <person name="Miller P.J."/>
            <person name="Scott M.A."/>
            <person name="Spackman E."/>
            <person name="Goraichik I."/>
            <person name="Dimitrov K.M."/>
            <person name="Suarez D.L."/>
            <person name="Swayne D.E."/>
        </authorList>
    </citation>
    <scope>NUCLEOTIDE SEQUENCE [LARGE SCALE GENOMIC DNA]</scope>
    <source>
        <strain evidence="1 2">DSM 21164</strain>
    </source>
</reference>
<dbReference type="AlphaFoldDB" id="A0A1W2BEL0"/>
<dbReference type="EMBL" id="FWXO01000004">
    <property type="protein sequence ID" value="SMC71261.1"/>
    <property type="molecule type" value="Genomic_DNA"/>
</dbReference>
<evidence type="ECO:0000313" key="2">
    <source>
        <dbReference type="Proteomes" id="UP000192360"/>
    </source>
</evidence>
<dbReference type="PROSITE" id="PS51257">
    <property type="entry name" value="PROKAR_LIPOPROTEIN"/>
    <property type="match status" value="1"/>
</dbReference>